<keyword evidence="1" id="KW-0479">Metal-binding</keyword>
<feature type="repeat" description="NHL" evidence="6">
    <location>
        <begin position="226"/>
        <end position="267"/>
    </location>
</feature>
<evidence type="ECO:0000313" key="9">
    <source>
        <dbReference type="Proteomes" id="UP000887566"/>
    </source>
</evidence>
<dbReference type="PROSITE" id="PS50089">
    <property type="entry name" value="ZF_RING_2"/>
    <property type="match status" value="1"/>
</dbReference>
<dbReference type="Gene3D" id="2.120.10.30">
    <property type="entry name" value="TolB, C-terminal domain"/>
    <property type="match status" value="1"/>
</dbReference>
<evidence type="ECO:0000256" key="1">
    <source>
        <dbReference type="ARBA" id="ARBA00022723"/>
    </source>
</evidence>
<dbReference type="InterPro" id="IPR001841">
    <property type="entry name" value="Znf_RING"/>
</dbReference>
<evidence type="ECO:0000256" key="4">
    <source>
        <dbReference type="ARBA" id="ARBA00022833"/>
    </source>
</evidence>
<dbReference type="PANTHER" id="PTHR24104">
    <property type="entry name" value="E3 UBIQUITIN-PROTEIN LIGASE NHLRC1-RELATED"/>
    <property type="match status" value="1"/>
</dbReference>
<evidence type="ECO:0000256" key="6">
    <source>
        <dbReference type="PROSITE-ProRule" id="PRU00504"/>
    </source>
</evidence>
<feature type="domain" description="RING-type" evidence="8">
    <location>
        <begin position="119"/>
        <end position="159"/>
    </location>
</feature>
<evidence type="ECO:0000256" key="2">
    <source>
        <dbReference type="ARBA" id="ARBA00022737"/>
    </source>
</evidence>
<feature type="repeat" description="NHL" evidence="6">
    <location>
        <begin position="311"/>
        <end position="354"/>
    </location>
</feature>
<dbReference type="InterPro" id="IPR050952">
    <property type="entry name" value="TRIM-NHL_E3_ligases"/>
</dbReference>
<protein>
    <submittedName>
        <fullName evidence="10">RING-type domain-containing protein</fullName>
    </submittedName>
</protein>
<dbReference type="InterPro" id="IPR027370">
    <property type="entry name" value="Znf-RING_euk"/>
</dbReference>
<dbReference type="InterPro" id="IPR011042">
    <property type="entry name" value="6-blade_b-propeller_TolB-like"/>
</dbReference>
<dbReference type="PANTHER" id="PTHR24104:SF41">
    <property type="entry name" value="BRAIN TUMOR PROTEIN"/>
    <property type="match status" value="1"/>
</dbReference>
<sequence>MASPGSTDTSLGDSSGNLAGTDTSGGSGVQSPTFGSILPLSVLQGISPSPPLGGTHFSQSAPLAVNGILMSISSSMGRPVPGSSMGSMSGTGMMCQPMLTGSFGLAPTPPPLNEQLVKCPLCLEPFREPKVLACFHSFCKPCLERQLDSPEKIICPQCHAETQLCAELGIESLLNDYGLESVLSRQLSEEKTATTTNGVAVNRVTGDFIVTERSPTHQIQVYNQYGQFKRKFGANILQHPRGVTVDGKGRIVVIECKVMRVIIFDMSGNVLQKFSCSRYLEFPNGVCCNDKQEIFISDNRAHCIKVFNYDGAFLRQLGGEGITNYPIGVGINSLGEVVVADNHNNFNLTIFHQDGTMLSALESKVKHAQCFDVALVDDGSVVLASKDYRLYLYRYMQVPPQVHQIQ</sequence>
<dbReference type="SMART" id="SM00184">
    <property type="entry name" value="RING"/>
    <property type="match status" value="1"/>
</dbReference>
<dbReference type="InterPro" id="IPR017907">
    <property type="entry name" value="Znf_RING_CS"/>
</dbReference>
<dbReference type="Pfam" id="PF01436">
    <property type="entry name" value="NHL"/>
    <property type="match status" value="2"/>
</dbReference>
<dbReference type="WBParaSite" id="PSAMB.scaffold2989size20180.g19925.t1">
    <property type="protein sequence ID" value="PSAMB.scaffold2989size20180.g19925.t1"/>
    <property type="gene ID" value="PSAMB.scaffold2989size20180.g19925"/>
</dbReference>
<dbReference type="InterPro" id="IPR001258">
    <property type="entry name" value="NHL_repeat"/>
</dbReference>
<evidence type="ECO:0000259" key="8">
    <source>
        <dbReference type="PROSITE" id="PS50089"/>
    </source>
</evidence>
<keyword evidence="9" id="KW-1185">Reference proteome</keyword>
<dbReference type="AlphaFoldDB" id="A0A914W3M5"/>
<evidence type="ECO:0000256" key="7">
    <source>
        <dbReference type="SAM" id="MobiDB-lite"/>
    </source>
</evidence>
<feature type="compositionally biased region" description="Low complexity" evidence="7">
    <location>
        <begin position="1"/>
        <end position="16"/>
    </location>
</feature>
<organism evidence="9 10">
    <name type="scientific">Plectus sambesii</name>
    <dbReference type="NCBI Taxonomy" id="2011161"/>
    <lineage>
        <taxon>Eukaryota</taxon>
        <taxon>Metazoa</taxon>
        <taxon>Ecdysozoa</taxon>
        <taxon>Nematoda</taxon>
        <taxon>Chromadorea</taxon>
        <taxon>Plectida</taxon>
        <taxon>Plectina</taxon>
        <taxon>Plectoidea</taxon>
        <taxon>Plectidae</taxon>
        <taxon>Plectus</taxon>
    </lineage>
</organism>
<accession>A0A914W3M5</accession>
<dbReference type="Proteomes" id="UP000887566">
    <property type="component" value="Unplaced"/>
</dbReference>
<dbReference type="GO" id="GO:0008270">
    <property type="term" value="F:zinc ion binding"/>
    <property type="evidence" value="ECO:0007669"/>
    <property type="project" value="UniProtKB-KW"/>
</dbReference>
<reference evidence="10" key="1">
    <citation type="submission" date="2022-11" db="UniProtKB">
        <authorList>
            <consortium name="WormBaseParasite"/>
        </authorList>
    </citation>
    <scope>IDENTIFICATION</scope>
</reference>
<keyword evidence="2" id="KW-0677">Repeat</keyword>
<keyword evidence="3 5" id="KW-0863">Zinc-finger</keyword>
<evidence type="ECO:0000256" key="5">
    <source>
        <dbReference type="PROSITE-ProRule" id="PRU00175"/>
    </source>
</evidence>
<dbReference type="PROSITE" id="PS00518">
    <property type="entry name" value="ZF_RING_1"/>
    <property type="match status" value="1"/>
</dbReference>
<dbReference type="GO" id="GO:0003730">
    <property type="term" value="F:mRNA 3'-UTR binding"/>
    <property type="evidence" value="ECO:0007669"/>
    <property type="project" value="TreeGrafter"/>
</dbReference>
<proteinExistence type="predicted"/>
<dbReference type="SUPFAM" id="SSF101898">
    <property type="entry name" value="NHL repeat"/>
    <property type="match status" value="1"/>
</dbReference>
<feature type="repeat" description="NHL" evidence="6">
    <location>
        <begin position="268"/>
        <end position="310"/>
    </location>
</feature>
<feature type="region of interest" description="Disordered" evidence="7">
    <location>
        <begin position="1"/>
        <end position="31"/>
    </location>
</feature>
<dbReference type="SUPFAM" id="SSF57850">
    <property type="entry name" value="RING/U-box"/>
    <property type="match status" value="1"/>
</dbReference>
<dbReference type="Pfam" id="PF13445">
    <property type="entry name" value="zf-RING_UBOX"/>
    <property type="match status" value="1"/>
</dbReference>
<dbReference type="Gene3D" id="3.30.40.10">
    <property type="entry name" value="Zinc/RING finger domain, C3HC4 (zinc finger)"/>
    <property type="match status" value="1"/>
</dbReference>
<evidence type="ECO:0000313" key="10">
    <source>
        <dbReference type="WBParaSite" id="PSAMB.scaffold2989size20180.g19925.t1"/>
    </source>
</evidence>
<keyword evidence="4" id="KW-0862">Zinc</keyword>
<dbReference type="PROSITE" id="PS51125">
    <property type="entry name" value="NHL"/>
    <property type="match status" value="4"/>
</dbReference>
<name>A0A914W3M5_9BILA</name>
<feature type="repeat" description="NHL" evidence="6">
    <location>
        <begin position="197"/>
        <end position="225"/>
    </location>
</feature>
<dbReference type="InterPro" id="IPR013083">
    <property type="entry name" value="Znf_RING/FYVE/PHD"/>
</dbReference>
<evidence type="ECO:0000256" key="3">
    <source>
        <dbReference type="ARBA" id="ARBA00022771"/>
    </source>
</evidence>